<evidence type="ECO:0000256" key="7">
    <source>
        <dbReference type="ARBA" id="ARBA00023317"/>
    </source>
</evidence>
<keyword evidence="7 8" id="KW-0670">Pyruvate</keyword>
<evidence type="ECO:0000313" key="12">
    <source>
        <dbReference type="Proteomes" id="UP000317557"/>
    </source>
</evidence>
<sequence length="366" mass="41364">MAKKKTDEVRFAPTGIGDEKDGAIQKGVDLPAPTRKKHKSLGLSEDDLKDMYEQMFLQRRFEERAMQQYQKGKFGGFLHLYIGQEAVSTGTVYALNDDDDIITAYRDHGWGLCRGITPNEGMAELFGKKTGCSKGKGGSMHFAKTENHFWGGYGIVGGHIPIGGGLAFANKYNQNNRISATFFGDGAVDQGSLHETLNIAKLWGLPAIFVVENNGYSMGTAAKRHTVAEIVDRAKGYDIKSKVVNGMDVFSVFEAMKEIAEWVRENSEPYFVEIRTYRYRGHSMSDPQKYRTKEELKEYQENDPIERLKSYLLDEGILDEDGIEEIEEKVEQEVLDAVEFADESDFPDEEALYDDMFAEDEPYFHN</sequence>
<evidence type="ECO:0000256" key="1">
    <source>
        <dbReference type="ARBA" id="ARBA00001964"/>
    </source>
</evidence>
<protein>
    <recommendedName>
        <fullName evidence="4 8">Pyruvate dehydrogenase E1 component subunit alpha</fullName>
        <ecNumber evidence="3 8">1.2.4.1</ecNumber>
    </recommendedName>
</protein>
<reference evidence="11 12" key="1">
    <citation type="submission" date="2017-05" db="EMBL/GenBank/DDBJ databases">
        <authorList>
            <person name="Varghese N."/>
            <person name="Submissions S."/>
        </authorList>
    </citation>
    <scope>NUCLEOTIDE SEQUENCE [LARGE SCALE GENOMIC DNA]</scope>
    <source>
        <strain evidence="11 12">DSM 21985</strain>
    </source>
</reference>
<dbReference type="Pfam" id="PF00676">
    <property type="entry name" value="E1_dh"/>
    <property type="match status" value="1"/>
</dbReference>
<comment type="function">
    <text evidence="8">The pyruvate dehydrogenase complex catalyzes the overall conversion of pyruvate to acetyl-CoA and CO(2).</text>
</comment>
<evidence type="ECO:0000256" key="4">
    <source>
        <dbReference type="ARBA" id="ARBA00014159"/>
    </source>
</evidence>
<dbReference type="GO" id="GO:0004739">
    <property type="term" value="F:pyruvate dehydrogenase (acetyl-transferring) activity"/>
    <property type="evidence" value="ECO:0007669"/>
    <property type="project" value="UniProtKB-UniRule"/>
</dbReference>
<dbReference type="FunFam" id="3.40.50.970:FF:000013">
    <property type="entry name" value="Pyruvate dehydrogenase E1 component subunit alpha"/>
    <property type="match status" value="1"/>
</dbReference>
<evidence type="ECO:0000256" key="9">
    <source>
        <dbReference type="SAM" id="MobiDB-lite"/>
    </source>
</evidence>
<dbReference type="CDD" id="cd02000">
    <property type="entry name" value="TPP_E1_PDC_ADC_BCADC"/>
    <property type="match status" value="1"/>
</dbReference>
<name>A0A521C127_9BACT</name>
<dbReference type="RefSeq" id="WP_142453689.1">
    <property type="nucleotide sequence ID" value="NZ_FXTP01000004.1"/>
</dbReference>
<evidence type="ECO:0000256" key="5">
    <source>
        <dbReference type="ARBA" id="ARBA00023002"/>
    </source>
</evidence>
<feature type="compositionally biased region" description="Basic and acidic residues" evidence="9">
    <location>
        <begin position="1"/>
        <end position="10"/>
    </location>
</feature>
<evidence type="ECO:0000313" key="11">
    <source>
        <dbReference type="EMBL" id="SMO53172.1"/>
    </source>
</evidence>
<keyword evidence="12" id="KW-1185">Reference proteome</keyword>
<evidence type="ECO:0000256" key="2">
    <source>
        <dbReference type="ARBA" id="ARBA00011870"/>
    </source>
</evidence>
<comment type="catalytic activity">
    <reaction evidence="8">
        <text>N(6)-[(R)-lipoyl]-L-lysyl-[protein] + pyruvate + H(+) = N(6)-[(R)-S(8)-acetyldihydrolipoyl]-L-lysyl-[protein] + CO2</text>
        <dbReference type="Rhea" id="RHEA:19189"/>
        <dbReference type="Rhea" id="RHEA-COMP:10474"/>
        <dbReference type="Rhea" id="RHEA-COMP:10478"/>
        <dbReference type="ChEBI" id="CHEBI:15361"/>
        <dbReference type="ChEBI" id="CHEBI:15378"/>
        <dbReference type="ChEBI" id="CHEBI:16526"/>
        <dbReference type="ChEBI" id="CHEBI:83099"/>
        <dbReference type="ChEBI" id="CHEBI:83111"/>
        <dbReference type="EC" id="1.2.4.1"/>
    </reaction>
</comment>
<dbReference type="NCBIfam" id="TIGR03182">
    <property type="entry name" value="PDH_E1_alph_y"/>
    <property type="match status" value="1"/>
</dbReference>
<evidence type="ECO:0000256" key="8">
    <source>
        <dbReference type="RuleBase" id="RU361139"/>
    </source>
</evidence>
<dbReference type="PANTHER" id="PTHR11516">
    <property type="entry name" value="PYRUVATE DEHYDROGENASE E1 COMPONENT, ALPHA SUBUNIT BACTERIAL AND ORGANELLAR"/>
    <property type="match status" value="1"/>
</dbReference>
<comment type="cofactor">
    <cofactor evidence="1 8">
        <name>thiamine diphosphate</name>
        <dbReference type="ChEBI" id="CHEBI:58937"/>
    </cofactor>
</comment>
<dbReference type="EC" id="1.2.4.1" evidence="3 8"/>
<dbReference type="InterPro" id="IPR050642">
    <property type="entry name" value="PDH_E1_Alpha_Subunit"/>
</dbReference>
<keyword evidence="5 8" id="KW-0560">Oxidoreductase</keyword>
<dbReference type="InterPro" id="IPR001017">
    <property type="entry name" value="DH_E1"/>
</dbReference>
<gene>
    <name evidence="8" type="primary">pdhA</name>
    <name evidence="11" type="ORF">SAMN06265219_10473</name>
</gene>
<comment type="subunit">
    <text evidence="2 8">Heterodimer of an alpha and a beta chain.</text>
</comment>
<dbReference type="SUPFAM" id="SSF52518">
    <property type="entry name" value="Thiamin diphosphate-binding fold (THDP-binding)"/>
    <property type="match status" value="1"/>
</dbReference>
<dbReference type="Proteomes" id="UP000317557">
    <property type="component" value="Unassembled WGS sequence"/>
</dbReference>
<keyword evidence="6 8" id="KW-0786">Thiamine pyrophosphate</keyword>
<dbReference type="InterPro" id="IPR029061">
    <property type="entry name" value="THDP-binding"/>
</dbReference>
<feature type="region of interest" description="Disordered" evidence="9">
    <location>
        <begin position="1"/>
        <end position="40"/>
    </location>
</feature>
<proteinExistence type="predicted"/>
<organism evidence="11 12">
    <name type="scientific">Gracilimonas mengyeensis</name>
    <dbReference type="NCBI Taxonomy" id="1302730"/>
    <lineage>
        <taxon>Bacteria</taxon>
        <taxon>Pseudomonadati</taxon>
        <taxon>Balneolota</taxon>
        <taxon>Balneolia</taxon>
        <taxon>Balneolales</taxon>
        <taxon>Balneolaceae</taxon>
        <taxon>Gracilimonas</taxon>
    </lineage>
</organism>
<feature type="domain" description="Dehydrogenase E1 component" evidence="10">
    <location>
        <begin position="54"/>
        <end position="347"/>
    </location>
</feature>
<dbReference type="EMBL" id="FXTP01000004">
    <property type="protein sequence ID" value="SMO53172.1"/>
    <property type="molecule type" value="Genomic_DNA"/>
</dbReference>
<dbReference type="AlphaFoldDB" id="A0A521C127"/>
<dbReference type="PANTHER" id="PTHR11516:SF60">
    <property type="entry name" value="PYRUVATE DEHYDROGENASE E1 COMPONENT SUBUNIT ALPHA"/>
    <property type="match status" value="1"/>
</dbReference>
<evidence type="ECO:0000259" key="10">
    <source>
        <dbReference type="Pfam" id="PF00676"/>
    </source>
</evidence>
<accession>A0A521C127</accession>
<evidence type="ECO:0000256" key="6">
    <source>
        <dbReference type="ARBA" id="ARBA00023052"/>
    </source>
</evidence>
<evidence type="ECO:0000256" key="3">
    <source>
        <dbReference type="ARBA" id="ARBA00012281"/>
    </source>
</evidence>
<dbReference type="Gene3D" id="3.40.50.970">
    <property type="match status" value="1"/>
</dbReference>
<dbReference type="OrthoDB" id="9766715at2"/>
<dbReference type="GO" id="GO:0006086">
    <property type="term" value="P:pyruvate decarboxylation to acetyl-CoA"/>
    <property type="evidence" value="ECO:0007669"/>
    <property type="project" value="InterPro"/>
</dbReference>
<dbReference type="InterPro" id="IPR017597">
    <property type="entry name" value="Pyrv_DH_E1_asu_subgrp-y"/>
</dbReference>